<dbReference type="Gene3D" id="1.25.40.10">
    <property type="entry name" value="Tetratricopeptide repeat domain"/>
    <property type="match status" value="2"/>
</dbReference>
<organism evidence="4 5">
    <name type="scientific">Peribacillus butanolivorans</name>
    <dbReference type="NCBI Taxonomy" id="421767"/>
    <lineage>
        <taxon>Bacteria</taxon>
        <taxon>Bacillati</taxon>
        <taxon>Bacillota</taxon>
        <taxon>Bacilli</taxon>
        <taxon>Bacillales</taxon>
        <taxon>Bacillaceae</taxon>
        <taxon>Peribacillus</taxon>
    </lineage>
</organism>
<dbReference type="PANTHER" id="PTHR45586">
    <property type="entry name" value="TPR REPEAT-CONTAINING PROTEIN PA4667"/>
    <property type="match status" value="1"/>
</dbReference>
<dbReference type="Pfam" id="PF14559">
    <property type="entry name" value="TPR_19"/>
    <property type="match status" value="1"/>
</dbReference>
<dbReference type="PANTHER" id="PTHR45586:SF1">
    <property type="entry name" value="LIPOPOLYSACCHARIDE ASSEMBLY PROTEIN B"/>
    <property type="match status" value="1"/>
</dbReference>
<dbReference type="Pfam" id="PF13429">
    <property type="entry name" value="TPR_15"/>
    <property type="match status" value="1"/>
</dbReference>
<dbReference type="AlphaFoldDB" id="A0AAX0RYU9"/>
<feature type="repeat" description="TPR" evidence="3">
    <location>
        <begin position="373"/>
        <end position="406"/>
    </location>
</feature>
<name>A0AAX0RYU9_9BACI</name>
<dbReference type="SUPFAM" id="SSF48452">
    <property type="entry name" value="TPR-like"/>
    <property type="match status" value="2"/>
</dbReference>
<evidence type="ECO:0000313" key="5">
    <source>
        <dbReference type="Proteomes" id="UP000220106"/>
    </source>
</evidence>
<gene>
    <name evidence="4" type="ORF">CN689_17985</name>
</gene>
<sequence length="423" mass="48764">MNTVDQVIQHLKKGELTEALKHINRIKSSESAEDILMLAEEMLQLGFVEEAKNLFEHLLELYPDEGELIVSLAEILIDMDQEDEAMLMLEKVSVDDEVYPSALLLEADLYQLQGMDEVSERKLLQAKGILPDEIIIDFALGELFYHQGRDQEAIANYIKVLEQEQEIAGVNVNQRLAEALSSSGKFEEALPYFEKALNDGLEINTLFEYAFTAFQAGLYETAVRKFIELKELDHEYHSLYLYLAKSYEHLEDLENALKTVKEGIKADEFNKELYFFGGKIALKSGLDSEAENLFKEALAIDPGYLEAALTLLKLYMHHERYEDILECIGEVRRYGEDDPQFEWIAAVCYQHTEQFKESLTCYHKAYNSFKNNPDFLENYGFFLIEEGDRTTSREVFNKLLELNPANDEYVMILERLGESPEEL</sequence>
<comment type="caution">
    <text evidence="4">The sequence shown here is derived from an EMBL/GenBank/DDBJ whole genome shotgun (WGS) entry which is preliminary data.</text>
</comment>
<evidence type="ECO:0000256" key="2">
    <source>
        <dbReference type="ARBA" id="ARBA00022803"/>
    </source>
</evidence>
<keyword evidence="2 3" id="KW-0802">TPR repeat</keyword>
<evidence type="ECO:0000256" key="3">
    <source>
        <dbReference type="PROSITE-ProRule" id="PRU00339"/>
    </source>
</evidence>
<feature type="repeat" description="TPR" evidence="3">
    <location>
        <begin position="32"/>
        <end position="65"/>
    </location>
</feature>
<dbReference type="InterPro" id="IPR011990">
    <property type="entry name" value="TPR-like_helical_dom_sf"/>
</dbReference>
<evidence type="ECO:0008006" key="6">
    <source>
        <dbReference type="Google" id="ProtNLM"/>
    </source>
</evidence>
<evidence type="ECO:0000313" key="4">
    <source>
        <dbReference type="EMBL" id="PEJ31177.1"/>
    </source>
</evidence>
<dbReference type="PROSITE" id="PS50005">
    <property type="entry name" value="TPR"/>
    <property type="match status" value="3"/>
</dbReference>
<dbReference type="Pfam" id="PF13424">
    <property type="entry name" value="TPR_12"/>
    <property type="match status" value="1"/>
</dbReference>
<proteinExistence type="predicted"/>
<dbReference type="RefSeq" id="WP_098176839.1">
    <property type="nucleotide sequence ID" value="NZ_NUEQ01000032.1"/>
</dbReference>
<dbReference type="SMART" id="SM00028">
    <property type="entry name" value="TPR"/>
    <property type="match status" value="7"/>
</dbReference>
<evidence type="ECO:0000256" key="1">
    <source>
        <dbReference type="ARBA" id="ARBA00022737"/>
    </source>
</evidence>
<accession>A0AAX0RYU9</accession>
<keyword evidence="1" id="KW-0677">Repeat</keyword>
<dbReference type="InterPro" id="IPR019734">
    <property type="entry name" value="TPR_rpt"/>
</dbReference>
<feature type="repeat" description="TPR" evidence="3">
    <location>
        <begin position="271"/>
        <end position="304"/>
    </location>
</feature>
<dbReference type="InterPro" id="IPR051012">
    <property type="entry name" value="CellSynth/LPSAsmb/PSIAsmb"/>
</dbReference>
<dbReference type="EMBL" id="NUEQ01000032">
    <property type="protein sequence ID" value="PEJ31177.1"/>
    <property type="molecule type" value="Genomic_DNA"/>
</dbReference>
<protein>
    <recommendedName>
        <fullName evidence="6">Tetratricopeptide repeat protein</fullName>
    </recommendedName>
</protein>
<reference evidence="4 5" key="1">
    <citation type="submission" date="2017-09" db="EMBL/GenBank/DDBJ databases">
        <title>Large-scale bioinformatics analysis of Bacillus genomes uncovers conserved roles of natural products in bacterial physiology.</title>
        <authorList>
            <consortium name="Agbiome Team Llc"/>
            <person name="Bleich R.M."/>
            <person name="Kirk G.J."/>
            <person name="Santa Maria K.C."/>
            <person name="Allen S.E."/>
            <person name="Farag S."/>
            <person name="Shank E.A."/>
            <person name="Bowers A."/>
        </authorList>
    </citation>
    <scope>NUCLEOTIDE SEQUENCE [LARGE SCALE GENOMIC DNA]</scope>
    <source>
        <strain evidence="4 5">AFS003229</strain>
    </source>
</reference>
<dbReference type="Proteomes" id="UP000220106">
    <property type="component" value="Unassembled WGS sequence"/>
</dbReference>